<evidence type="ECO:0000313" key="1">
    <source>
        <dbReference type="EMBL" id="BDI29590.1"/>
    </source>
</evidence>
<dbReference type="InterPro" id="IPR027485">
    <property type="entry name" value="AMMECR1_N"/>
</dbReference>
<dbReference type="PROSITE" id="PS51112">
    <property type="entry name" value="AMMECR1"/>
    <property type="match status" value="1"/>
</dbReference>
<gene>
    <name evidence="1" type="ORF">CCAX7_16410</name>
</gene>
<organism evidence="1 2">
    <name type="scientific">Capsulimonas corticalis</name>
    <dbReference type="NCBI Taxonomy" id="2219043"/>
    <lineage>
        <taxon>Bacteria</taxon>
        <taxon>Bacillati</taxon>
        <taxon>Armatimonadota</taxon>
        <taxon>Armatimonadia</taxon>
        <taxon>Capsulimonadales</taxon>
        <taxon>Capsulimonadaceae</taxon>
        <taxon>Capsulimonas</taxon>
    </lineage>
</organism>
<dbReference type="Proteomes" id="UP000287394">
    <property type="component" value="Chromosome"/>
</dbReference>
<accession>A0A402CYV9</accession>
<dbReference type="KEGG" id="ccot:CCAX7_16410"/>
<dbReference type="SUPFAM" id="SSF143447">
    <property type="entry name" value="AMMECR1-like"/>
    <property type="match status" value="1"/>
</dbReference>
<protein>
    <submittedName>
        <fullName evidence="1">Uncharacterized protein</fullName>
    </submittedName>
</protein>
<keyword evidence="2" id="KW-1185">Reference proteome</keyword>
<dbReference type="Gene3D" id="3.30.700.20">
    <property type="entry name" value="Hypothetical protein ph0010, domain 1"/>
    <property type="match status" value="1"/>
</dbReference>
<proteinExistence type="predicted"/>
<reference evidence="1 2" key="1">
    <citation type="journal article" date="2019" name="Int. J. Syst. Evol. Microbiol.">
        <title>Capsulimonas corticalis gen. nov., sp. nov., an aerobic capsulated bacterium, of a novel bacterial order, Capsulimonadales ord. nov., of the class Armatimonadia of the phylum Armatimonadetes.</title>
        <authorList>
            <person name="Li J."/>
            <person name="Kudo C."/>
            <person name="Tonouchi A."/>
        </authorList>
    </citation>
    <scope>NUCLEOTIDE SEQUENCE [LARGE SCALE GENOMIC DNA]</scope>
    <source>
        <strain evidence="1 2">AX-7</strain>
    </source>
</reference>
<dbReference type="Pfam" id="PF01871">
    <property type="entry name" value="AMMECR1"/>
    <property type="match status" value="1"/>
</dbReference>
<evidence type="ECO:0000313" key="2">
    <source>
        <dbReference type="Proteomes" id="UP000287394"/>
    </source>
</evidence>
<name>A0A402CYV9_9BACT</name>
<dbReference type="InterPro" id="IPR002733">
    <property type="entry name" value="AMMECR1_domain"/>
</dbReference>
<sequence length="122" mass="13296">MGTLYPTQPTLAEEIVENAAASAGRDRRFPPVSVKELAGLNLIVSIVGTPRAISQSAAERLDPVTDGLAVKYEDRYGVVLSGESPHRENMIAWGRARAGAEPNAAVEFFQIHDLRFMESQFP</sequence>
<dbReference type="AlphaFoldDB" id="A0A402CYV9"/>
<dbReference type="InterPro" id="IPR036071">
    <property type="entry name" value="AMMECR1_dom_sf"/>
</dbReference>
<dbReference type="EMBL" id="AP025739">
    <property type="protein sequence ID" value="BDI29590.1"/>
    <property type="molecule type" value="Genomic_DNA"/>
</dbReference>